<evidence type="ECO:0000256" key="3">
    <source>
        <dbReference type="ARBA" id="ARBA00001974"/>
    </source>
</evidence>
<proteinExistence type="inferred from homology"/>
<dbReference type="GO" id="GO:0006537">
    <property type="term" value="P:glutamate biosynthetic process"/>
    <property type="evidence" value="ECO:0007669"/>
    <property type="project" value="UniProtKB-KW"/>
</dbReference>
<gene>
    <name evidence="23" type="ORF">BKE38_00710</name>
</gene>
<dbReference type="NCBIfam" id="NF008730">
    <property type="entry name" value="PRK11750.1"/>
    <property type="match status" value="1"/>
</dbReference>
<keyword evidence="11" id="KW-0315">Glutamine amidotransferase</keyword>
<dbReference type="InterPro" id="IPR002489">
    <property type="entry name" value="Glu_synth_asu_C"/>
</dbReference>
<keyword evidence="7" id="KW-0285">Flavoprotein</keyword>
<dbReference type="Pfam" id="PF00310">
    <property type="entry name" value="GATase_2"/>
    <property type="match status" value="1"/>
</dbReference>
<keyword evidence="14" id="KW-0411">Iron-sulfur</keyword>
<sequence length="1517" mass="165125">MSNLPLNVPAESGAAFAERFRRNADLLNSAAHVDTMEHDACGVGMIAALDGRPRRDVVQAGIDALKAVWHRGAVDADGKTGDGAGIHIEIPQDFFAEVVERGGDRLRPGRIAVGQVFLPKTDLSAQERCRQIVETEILNAGYSIYGWRQVPIDVACIGEKANATRPEIEQILIFDPEQRDPATMERDLYVIRRRIEKQAIAAQVPELYLCSLSTRSIVYKGMFLAENLTDFYPDLLDERFVSRFAIYHQRYSTNTFPTWRLAQPFRMLAHNGEINTVHGNINWMKSHETRLAHDLLDPFMEDIKPVVQAGGSDTATLDNVFELLVRGGRDAPMAKAMLIPESIGSNATMPQAHRDLFMYCNAVMEPWDGPAAVCATDGRWCIAGLDRNGLRPIRYNVTADKLLIVGSETGMVKLAEGDIVAKGRVGPGQCIAVDLEAQRFYGDTELKDVLAARHPFGDWVNRTTKIDSIVRAEVDETPVLSTEALRRRQLALGVTLEDLETILHPMAEDGAEAVGSMGDDTPIAVLSAQYRGLHHFFRQSFAQVTNPPIDSLRETRVMTIKTRLGNLGNILDEDPTQCDMLQLESPVLSNAEFAAMQEYMGSTACTVDATFPVAEGEPGLRRALERIRREAEEGVRSGCAHVVLTDEAHDSARAAIPMILAVGAVHTHLVRHSLRTFTSLNVRSGECMDVHYFAVLIGAGATTVNAYLAQESIADRHRRGLFGEDSLRDCVAHYRKAVDKGLLKVMSKIGISVLSSYRGGMNFEAIGLSRALVAEFFPGTQSRISGIGLSGIARRVLSMHRKAWDGDTVMLPVGGLYKLRRKGEAHAFDGSLIHLLQNAVESDSYQTFKRYSEAVRKLPPVALRDLLDFRAETARPIAIEEVESITEIRKRLIAPGISLGALSPEAHETLSIAMNRIGARSDSGEGGEDPERAKPRANGDNANSAIKQISSGRFGVTAEYLNNCREIEIKVAQGAKPGEGGQLPGFKVSGIIARLRHSTPGVTLISPPPHHDIYSIEDLAQLIYDLKQINPEASVCVKLVARSGIGTIAAGVAKAKADAILVSGHSGGTGASPVSSIKYAGLPWEMGLSEAHQVLLLNRLRHRVKLRTDGGLKTGRDVVIAAMLGAEEFGIGTASLVAMGCIMVRQCHSNTCPVGVCTQDEELRKKFEGSPEKVINLFSFIAEEIREILASLGFRKLEEVIGRTEYLKQVSRGAEDLDDLDLNPLLVQADAGPFPRYCTLEGRNEVPETLDADMIRDAAALFERGEKMQLAYNIRNTHRAIGTKISSKIVRKFGMTGLQPGHLTVRLRGSAGQSLGAFAVRGLKLEVLGDANDYVGKGLSGGSIVVRPAPSSPLVWNENAIVGNTCLYGATAGEFFAAGQAGERFAVRNSGATAVIEGVGANGCEYMTGGTVVILGAVGDNFGAGFTGGQAFIHDRDATFEHRLNPDTLLWKRLSSNHWEGVLQGLIGRHAAETGSRHAARLLNDWASERGHFWHVVPKEYAKYLPHPMEQVAIAAE</sequence>
<comment type="caution">
    <text evidence="23">The sequence shown here is derived from an EMBL/GenBank/DDBJ whole genome shotgun (WGS) entry which is preliminary data.</text>
</comment>
<comment type="cofactor">
    <cofactor evidence="3">
        <name>FAD</name>
        <dbReference type="ChEBI" id="CHEBI:57692"/>
    </cofactor>
</comment>
<dbReference type="GO" id="GO:0046872">
    <property type="term" value="F:metal ion binding"/>
    <property type="evidence" value="ECO:0007669"/>
    <property type="project" value="UniProtKB-KW"/>
</dbReference>
<evidence type="ECO:0000256" key="14">
    <source>
        <dbReference type="ARBA" id="ARBA00023014"/>
    </source>
</evidence>
<evidence type="ECO:0000313" key="24">
    <source>
        <dbReference type="Proteomes" id="UP000188879"/>
    </source>
</evidence>
<dbReference type="EMBL" id="MLCO01000005">
    <property type="protein sequence ID" value="ONG58994.1"/>
    <property type="molecule type" value="Genomic_DNA"/>
</dbReference>
<evidence type="ECO:0000256" key="5">
    <source>
        <dbReference type="ARBA" id="ARBA00012079"/>
    </source>
</evidence>
<dbReference type="Pfam" id="PF01493">
    <property type="entry name" value="GXGXG"/>
    <property type="match status" value="1"/>
</dbReference>
<evidence type="ECO:0000256" key="15">
    <source>
        <dbReference type="ARBA" id="ARBA00023164"/>
    </source>
</evidence>
<keyword evidence="13" id="KW-0408">Iron</keyword>
<evidence type="ECO:0000256" key="10">
    <source>
        <dbReference type="ARBA" id="ARBA00022827"/>
    </source>
</evidence>
<keyword evidence="15" id="KW-0314">Glutamate biosynthesis</keyword>
<dbReference type="PANTHER" id="PTHR11938">
    <property type="entry name" value="FAD NADPH DEHYDROGENASE/OXIDOREDUCTASE"/>
    <property type="match status" value="1"/>
</dbReference>
<dbReference type="GO" id="GO:0019676">
    <property type="term" value="P:ammonia assimilation cycle"/>
    <property type="evidence" value="ECO:0007669"/>
    <property type="project" value="TreeGrafter"/>
</dbReference>
<dbReference type="Pfam" id="PF01645">
    <property type="entry name" value="Glu_synthase"/>
    <property type="match status" value="1"/>
</dbReference>
<evidence type="ECO:0000256" key="11">
    <source>
        <dbReference type="ARBA" id="ARBA00022962"/>
    </source>
</evidence>
<dbReference type="InterPro" id="IPR017932">
    <property type="entry name" value="GATase_2_dom"/>
</dbReference>
<dbReference type="FunFam" id="2.160.20.60:FF:000001">
    <property type="entry name" value="Glutamate synthase, large subunit"/>
    <property type="match status" value="1"/>
</dbReference>
<dbReference type="InterPro" id="IPR002932">
    <property type="entry name" value="Glu_synthdom"/>
</dbReference>
<evidence type="ECO:0000256" key="12">
    <source>
        <dbReference type="ARBA" id="ARBA00023002"/>
    </source>
</evidence>
<keyword evidence="16" id="KW-0003">3Fe-4S</keyword>
<evidence type="ECO:0000256" key="19">
    <source>
        <dbReference type="ARBA" id="ARBA00072108"/>
    </source>
</evidence>
<dbReference type="InterPro" id="IPR036485">
    <property type="entry name" value="Glu_synth_asu_C_sf"/>
</dbReference>
<feature type="domain" description="Glutamine amidotransferase type-2" evidence="22">
    <location>
        <begin position="41"/>
        <end position="436"/>
    </location>
</feature>
<dbReference type="FunFam" id="3.20.20.70:FF:000097">
    <property type="entry name" value="Glutamate synthase, large subunit"/>
    <property type="match status" value="1"/>
</dbReference>
<dbReference type="InterPro" id="IPR050711">
    <property type="entry name" value="ET-N_metabolism_enzyme"/>
</dbReference>
<comment type="cofactor">
    <cofactor evidence="1">
        <name>FMN</name>
        <dbReference type="ChEBI" id="CHEBI:58210"/>
    </cofactor>
</comment>
<dbReference type="CDD" id="cd00713">
    <property type="entry name" value="GltS"/>
    <property type="match status" value="1"/>
</dbReference>
<keyword evidence="8" id="KW-0288">FMN</keyword>
<protein>
    <recommendedName>
        <fullName evidence="19">Glutamate synthase [NADPH] large chain</fullName>
        <ecNumber evidence="5">1.4.1.13</ecNumber>
    </recommendedName>
    <alternativeName>
        <fullName evidence="20">Glutamate synthase subunit alpha</fullName>
    </alternativeName>
</protein>
<evidence type="ECO:0000256" key="4">
    <source>
        <dbReference type="ARBA" id="ARBA00009716"/>
    </source>
</evidence>
<feature type="region of interest" description="Disordered" evidence="21">
    <location>
        <begin position="917"/>
        <end position="943"/>
    </location>
</feature>
<dbReference type="GO" id="GO:0051538">
    <property type="term" value="F:3 iron, 4 sulfur cluster binding"/>
    <property type="evidence" value="ECO:0007669"/>
    <property type="project" value="UniProtKB-KW"/>
</dbReference>
<dbReference type="CDD" id="cd00982">
    <property type="entry name" value="gltB_C"/>
    <property type="match status" value="1"/>
</dbReference>
<evidence type="ECO:0000256" key="1">
    <source>
        <dbReference type="ARBA" id="ARBA00001917"/>
    </source>
</evidence>
<evidence type="ECO:0000256" key="18">
    <source>
        <dbReference type="ARBA" id="ARBA00048151"/>
    </source>
</evidence>
<comment type="catalytic activity">
    <reaction evidence="18">
        <text>2 L-glutamate + NADP(+) = L-glutamine + 2-oxoglutarate + NADPH + H(+)</text>
        <dbReference type="Rhea" id="RHEA:15501"/>
        <dbReference type="ChEBI" id="CHEBI:15378"/>
        <dbReference type="ChEBI" id="CHEBI:16810"/>
        <dbReference type="ChEBI" id="CHEBI:29985"/>
        <dbReference type="ChEBI" id="CHEBI:57783"/>
        <dbReference type="ChEBI" id="CHEBI:58349"/>
        <dbReference type="ChEBI" id="CHEBI:58359"/>
        <dbReference type="EC" id="1.4.1.13"/>
    </reaction>
</comment>
<evidence type="ECO:0000256" key="6">
    <source>
        <dbReference type="ARBA" id="ARBA00022605"/>
    </source>
</evidence>
<evidence type="ECO:0000256" key="13">
    <source>
        <dbReference type="ARBA" id="ARBA00023004"/>
    </source>
</evidence>
<evidence type="ECO:0000256" key="9">
    <source>
        <dbReference type="ARBA" id="ARBA00022723"/>
    </source>
</evidence>
<comment type="cofactor">
    <cofactor evidence="2">
        <name>[3Fe-4S] cluster</name>
        <dbReference type="ChEBI" id="CHEBI:21137"/>
    </cofactor>
</comment>
<dbReference type="PANTHER" id="PTHR11938:SF133">
    <property type="entry name" value="GLUTAMATE SYNTHASE (NADH)"/>
    <property type="match status" value="1"/>
</dbReference>
<dbReference type="SUPFAM" id="SSF51395">
    <property type="entry name" value="FMN-linked oxidoreductases"/>
    <property type="match status" value="1"/>
</dbReference>
<dbReference type="RefSeq" id="WP_076955454.1">
    <property type="nucleotide sequence ID" value="NZ_MLCO01000005.1"/>
</dbReference>
<evidence type="ECO:0000313" key="23">
    <source>
        <dbReference type="EMBL" id="ONG58994.1"/>
    </source>
</evidence>
<dbReference type="Gene3D" id="3.60.20.10">
    <property type="entry name" value="Glutamine Phosphoribosylpyrophosphate, subunit 1, domain 1"/>
    <property type="match status" value="1"/>
</dbReference>
<dbReference type="PROSITE" id="PS51278">
    <property type="entry name" value="GATASE_TYPE_2"/>
    <property type="match status" value="1"/>
</dbReference>
<accession>A0A1V2H8A9</accession>
<dbReference type="GO" id="GO:0004355">
    <property type="term" value="F:glutamate synthase (NADPH) activity"/>
    <property type="evidence" value="ECO:0007669"/>
    <property type="project" value="UniProtKB-EC"/>
</dbReference>
<comment type="similarity">
    <text evidence="4">Belongs to the glutamate synthase family.</text>
</comment>
<dbReference type="Proteomes" id="UP000188879">
    <property type="component" value="Unassembled WGS sequence"/>
</dbReference>
<dbReference type="SUPFAM" id="SSF69336">
    <property type="entry name" value="Alpha subunit of glutamate synthase, C-terminal domain"/>
    <property type="match status" value="1"/>
</dbReference>
<dbReference type="InterPro" id="IPR013785">
    <property type="entry name" value="Aldolase_TIM"/>
</dbReference>
<evidence type="ECO:0000259" key="22">
    <source>
        <dbReference type="PROSITE" id="PS51278"/>
    </source>
</evidence>
<organism evidence="23 24">
    <name type="scientific">Teichococcus deserti</name>
    <dbReference type="NCBI Taxonomy" id="1817963"/>
    <lineage>
        <taxon>Bacteria</taxon>
        <taxon>Pseudomonadati</taxon>
        <taxon>Pseudomonadota</taxon>
        <taxon>Alphaproteobacteria</taxon>
        <taxon>Acetobacterales</taxon>
        <taxon>Roseomonadaceae</taxon>
        <taxon>Roseomonas</taxon>
    </lineage>
</organism>
<dbReference type="SUPFAM" id="SSF56235">
    <property type="entry name" value="N-terminal nucleophile aminohydrolases (Ntn hydrolases)"/>
    <property type="match status" value="1"/>
</dbReference>
<dbReference type="InterPro" id="IPR029055">
    <property type="entry name" value="Ntn_hydrolases_N"/>
</dbReference>
<name>A0A1V2H8A9_9PROT</name>
<evidence type="ECO:0000256" key="7">
    <source>
        <dbReference type="ARBA" id="ARBA00022630"/>
    </source>
</evidence>
<keyword evidence="6" id="KW-0028">Amino-acid biosynthesis</keyword>
<evidence type="ECO:0000256" key="16">
    <source>
        <dbReference type="ARBA" id="ARBA00023291"/>
    </source>
</evidence>
<evidence type="ECO:0000256" key="2">
    <source>
        <dbReference type="ARBA" id="ARBA00001927"/>
    </source>
</evidence>
<evidence type="ECO:0000256" key="8">
    <source>
        <dbReference type="ARBA" id="ARBA00022643"/>
    </source>
</evidence>
<evidence type="ECO:0000256" key="21">
    <source>
        <dbReference type="SAM" id="MobiDB-lite"/>
    </source>
</evidence>
<dbReference type="CDD" id="cd02808">
    <property type="entry name" value="GltS_FMN"/>
    <property type="match status" value="1"/>
</dbReference>
<dbReference type="EC" id="1.4.1.13" evidence="5"/>
<reference evidence="23 24" key="1">
    <citation type="submission" date="2016-10" db="EMBL/GenBank/DDBJ databases">
        <title>Draft Genome sequence of Roseomonas sp. strain M3.</title>
        <authorList>
            <person name="Subhash Y."/>
            <person name="Lee S."/>
        </authorList>
    </citation>
    <scope>NUCLEOTIDE SEQUENCE [LARGE SCALE GENOMIC DNA]</scope>
    <source>
        <strain evidence="23 24">M3</strain>
    </source>
</reference>
<keyword evidence="24" id="KW-1185">Reference proteome</keyword>
<dbReference type="Gene3D" id="3.20.20.70">
    <property type="entry name" value="Aldolase class I"/>
    <property type="match status" value="2"/>
</dbReference>
<dbReference type="Pfam" id="PF04898">
    <property type="entry name" value="Glu_syn_central"/>
    <property type="match status" value="1"/>
</dbReference>
<keyword evidence="9" id="KW-0479">Metal-binding</keyword>
<dbReference type="Gene3D" id="2.160.20.60">
    <property type="entry name" value="Glutamate synthase, alpha subunit, C-terminal domain"/>
    <property type="match status" value="1"/>
</dbReference>
<comment type="pathway">
    <text evidence="17">Amino-acid biosynthesis; L-glutamate biosynthesis via GLT pathway; L-glutamate from 2-oxoglutarate and L-glutamine (NADP(+) route): step 1/1.</text>
</comment>
<evidence type="ECO:0000256" key="20">
    <source>
        <dbReference type="ARBA" id="ARBA00079921"/>
    </source>
</evidence>
<dbReference type="OrthoDB" id="9758182at2"/>
<keyword evidence="12" id="KW-0560">Oxidoreductase</keyword>
<keyword evidence="10" id="KW-0274">FAD</keyword>
<evidence type="ECO:0000256" key="17">
    <source>
        <dbReference type="ARBA" id="ARBA00037898"/>
    </source>
</evidence>
<dbReference type="InterPro" id="IPR006982">
    <property type="entry name" value="Glu_synth_centr_N"/>
</dbReference>
<dbReference type="FunFam" id="3.60.20.10:FF:000001">
    <property type="entry name" value="Glutamate synthase, large subunit"/>
    <property type="match status" value="1"/>
</dbReference>